<evidence type="ECO:0000313" key="3">
    <source>
        <dbReference type="Proteomes" id="UP000278981"/>
    </source>
</evidence>
<gene>
    <name evidence="2" type="ORF">DDE19_08100</name>
</gene>
<feature type="region of interest" description="Disordered" evidence="1">
    <location>
        <begin position="174"/>
        <end position="193"/>
    </location>
</feature>
<dbReference type="Proteomes" id="UP000278981">
    <property type="component" value="Unassembled WGS sequence"/>
</dbReference>
<comment type="caution">
    <text evidence="2">The sequence shown here is derived from an EMBL/GenBank/DDBJ whole genome shotgun (WGS) entry which is preliminary data.</text>
</comment>
<evidence type="ECO:0000256" key="1">
    <source>
        <dbReference type="SAM" id="MobiDB-lite"/>
    </source>
</evidence>
<proteinExistence type="predicted"/>
<organism evidence="2 3">
    <name type="scientific">Micromonospora ureilytica</name>
    <dbReference type="NCBI Taxonomy" id="709868"/>
    <lineage>
        <taxon>Bacteria</taxon>
        <taxon>Bacillati</taxon>
        <taxon>Actinomycetota</taxon>
        <taxon>Actinomycetes</taxon>
        <taxon>Micromonosporales</taxon>
        <taxon>Micromonosporaceae</taxon>
        <taxon>Micromonospora</taxon>
    </lineage>
</organism>
<accession>A0A3N9XZI9</accession>
<dbReference type="AlphaFoldDB" id="A0A3N9XZI9"/>
<protein>
    <submittedName>
        <fullName evidence="2">Uncharacterized protein</fullName>
    </submittedName>
</protein>
<feature type="region of interest" description="Disordered" evidence="1">
    <location>
        <begin position="101"/>
        <end position="133"/>
    </location>
</feature>
<evidence type="ECO:0000313" key="2">
    <source>
        <dbReference type="EMBL" id="RQX18309.1"/>
    </source>
</evidence>
<dbReference type="OrthoDB" id="3370286at2"/>
<name>A0A3N9XZI9_9ACTN</name>
<dbReference type="EMBL" id="QDGB01000196">
    <property type="protein sequence ID" value="RQX18309.1"/>
    <property type="molecule type" value="Genomic_DNA"/>
</dbReference>
<reference evidence="2 3" key="1">
    <citation type="submission" date="2018-04" db="EMBL/GenBank/DDBJ databases">
        <title>Micromonosporas from Atacama Desert.</title>
        <authorList>
            <person name="Carro L."/>
            <person name="Klenk H.-P."/>
            <person name="Goodfellow M."/>
        </authorList>
    </citation>
    <scope>NUCLEOTIDE SEQUENCE [LARGE SCALE GENOMIC DNA]</scope>
    <source>
        <strain evidence="2 3">LB19</strain>
    </source>
</reference>
<dbReference type="RefSeq" id="WP_124817717.1">
    <property type="nucleotide sequence ID" value="NZ_QDGB01000196.1"/>
</dbReference>
<sequence>MVDQINTFSDLQARAGVILARLNAAPAVAIAAATNPLLAVEHLGYEFNPDTRTGIGDRIRLGPTAAEKLAELRTTIARLVDRQVDPDDGPTVRRLLTDLGVLPACPDGDEPDTDPPRWQPGGAGPDPLEPFRDRHPVMEPLLEYRRVSARRPRFAPPRAFAAILSGAVTTPLTAVTGRLQSPAPEPEPDTHPR</sequence>